<dbReference type="FunCoup" id="A0A200PWQ3">
    <property type="interactions" value="17"/>
</dbReference>
<dbReference type="PANTHER" id="PTHR32278:SF11">
    <property type="entry name" value="F-BOX DOMAIN-CONTAINING PROTEIN"/>
    <property type="match status" value="1"/>
</dbReference>
<dbReference type="SMART" id="SM00256">
    <property type="entry name" value="FBOX"/>
    <property type="match status" value="1"/>
</dbReference>
<dbReference type="SUPFAM" id="SSF81383">
    <property type="entry name" value="F-box domain"/>
    <property type="match status" value="1"/>
</dbReference>
<dbReference type="PANTHER" id="PTHR32278">
    <property type="entry name" value="F-BOX DOMAIN-CONTAINING PROTEIN"/>
    <property type="match status" value="1"/>
</dbReference>
<sequence>MDEVVVPLDLNSLPQDCISTVLAFTSPIEACRSSLLSSSFRSAADSDAVWDRFLPSDYKQILQRSVSPIEFSSKKDLYLRLHHDPILIDGGNKIFSLDKSTGKIRYMLCARALSISDGNNPLCWSWKSLQYFWPSLFSEVAILRSVSSLEIDGKIKTCVLSPKTTYGAYLIVKFEERAYGLDSIPSELLVEDGNNNVCRGIAYLRRRHNSQKQQLERLYLLNRMQMLRSKVMDGEERVVHERDDGWMEIELGEFYINNNGSNDDKQVKMSLMEVKGNQLKGGLIVEGIEVRPKVSRGSN</sequence>
<gene>
    <name evidence="2" type="ORF">BVC80_9091g112</name>
</gene>
<dbReference type="InterPro" id="IPR036047">
    <property type="entry name" value="F-box-like_dom_sf"/>
</dbReference>
<dbReference type="PROSITE" id="PS50181">
    <property type="entry name" value="FBOX"/>
    <property type="match status" value="1"/>
</dbReference>
<dbReference type="InParanoid" id="A0A200PWQ3"/>
<name>A0A200PWQ3_MACCD</name>
<dbReference type="OrthoDB" id="1918565at2759"/>
<dbReference type="OMA" id="EEVRMCL"/>
<reference evidence="2 3" key="1">
    <citation type="journal article" date="2017" name="Mol. Plant">
        <title>The Genome of Medicinal Plant Macleaya cordata Provides New Insights into Benzylisoquinoline Alkaloids Metabolism.</title>
        <authorList>
            <person name="Liu X."/>
            <person name="Liu Y."/>
            <person name="Huang P."/>
            <person name="Ma Y."/>
            <person name="Qing Z."/>
            <person name="Tang Q."/>
            <person name="Cao H."/>
            <person name="Cheng P."/>
            <person name="Zheng Y."/>
            <person name="Yuan Z."/>
            <person name="Zhou Y."/>
            <person name="Liu J."/>
            <person name="Tang Z."/>
            <person name="Zhuo Y."/>
            <person name="Zhang Y."/>
            <person name="Yu L."/>
            <person name="Huang J."/>
            <person name="Yang P."/>
            <person name="Peng Q."/>
            <person name="Zhang J."/>
            <person name="Jiang W."/>
            <person name="Zhang Z."/>
            <person name="Lin K."/>
            <person name="Ro D.K."/>
            <person name="Chen X."/>
            <person name="Xiong X."/>
            <person name="Shang Y."/>
            <person name="Huang S."/>
            <person name="Zeng J."/>
        </authorList>
    </citation>
    <scope>NUCLEOTIDE SEQUENCE [LARGE SCALE GENOMIC DNA]</scope>
    <source>
        <strain evidence="3">cv. BLH2017</strain>
        <tissue evidence="2">Root</tissue>
    </source>
</reference>
<proteinExistence type="predicted"/>
<comment type="caution">
    <text evidence="2">The sequence shown here is derived from an EMBL/GenBank/DDBJ whole genome shotgun (WGS) entry which is preliminary data.</text>
</comment>
<dbReference type="Pfam" id="PF00646">
    <property type="entry name" value="F-box"/>
    <property type="match status" value="1"/>
</dbReference>
<dbReference type="EMBL" id="MVGT01003949">
    <property type="protein sequence ID" value="OVA02605.1"/>
    <property type="molecule type" value="Genomic_DNA"/>
</dbReference>
<accession>A0A200PWQ3</accession>
<evidence type="ECO:0000259" key="1">
    <source>
        <dbReference type="PROSITE" id="PS50181"/>
    </source>
</evidence>
<dbReference type="AlphaFoldDB" id="A0A200PWQ3"/>
<dbReference type="Pfam" id="PF14299">
    <property type="entry name" value="PP2"/>
    <property type="match status" value="1"/>
</dbReference>
<evidence type="ECO:0000313" key="3">
    <source>
        <dbReference type="Proteomes" id="UP000195402"/>
    </source>
</evidence>
<dbReference type="InterPro" id="IPR025886">
    <property type="entry name" value="PP2-like"/>
</dbReference>
<feature type="domain" description="F-box" evidence="1">
    <location>
        <begin position="7"/>
        <end position="53"/>
    </location>
</feature>
<dbReference type="Proteomes" id="UP000195402">
    <property type="component" value="Unassembled WGS sequence"/>
</dbReference>
<dbReference type="CDD" id="cd22162">
    <property type="entry name" value="F-box_AtSKIP3-like"/>
    <property type="match status" value="1"/>
</dbReference>
<organism evidence="2 3">
    <name type="scientific">Macleaya cordata</name>
    <name type="common">Five-seeded plume-poppy</name>
    <name type="synonym">Bocconia cordata</name>
    <dbReference type="NCBI Taxonomy" id="56857"/>
    <lineage>
        <taxon>Eukaryota</taxon>
        <taxon>Viridiplantae</taxon>
        <taxon>Streptophyta</taxon>
        <taxon>Embryophyta</taxon>
        <taxon>Tracheophyta</taxon>
        <taxon>Spermatophyta</taxon>
        <taxon>Magnoliopsida</taxon>
        <taxon>Ranunculales</taxon>
        <taxon>Papaveraceae</taxon>
        <taxon>Papaveroideae</taxon>
        <taxon>Macleaya</taxon>
    </lineage>
</organism>
<evidence type="ECO:0000313" key="2">
    <source>
        <dbReference type="EMBL" id="OVA02605.1"/>
    </source>
</evidence>
<protein>
    <submittedName>
        <fullName evidence="2">F-box domain</fullName>
    </submittedName>
</protein>
<dbReference type="STRING" id="56857.A0A200PWQ3"/>
<dbReference type="InterPro" id="IPR001810">
    <property type="entry name" value="F-box_dom"/>
</dbReference>
<keyword evidence="3" id="KW-1185">Reference proteome</keyword>